<evidence type="ECO:0000256" key="1">
    <source>
        <dbReference type="HAMAP-Rule" id="MF_01575"/>
    </source>
</evidence>
<reference evidence="2 3" key="1">
    <citation type="submission" date="2019-01" db="EMBL/GenBank/DDBJ databases">
        <title>Draft genome sequences of the type strains of six Macrococcus species.</title>
        <authorList>
            <person name="Mazhar S."/>
            <person name="Altermann E."/>
            <person name="Hill C."/>
            <person name="Mcauliffe O."/>
        </authorList>
    </citation>
    <scope>NUCLEOTIDE SEQUENCE [LARGE SCALE GENOMIC DNA]</scope>
    <source>
        <strain evidence="2 3">CCM4815</strain>
    </source>
</reference>
<evidence type="ECO:0000313" key="2">
    <source>
        <dbReference type="EMBL" id="TDM13242.1"/>
    </source>
</evidence>
<dbReference type="Pfam" id="PF06908">
    <property type="entry name" value="YpsA"/>
    <property type="match status" value="1"/>
</dbReference>
<name>A0A4R6BXM4_9STAP</name>
<comment type="similarity">
    <text evidence="1">Belongs to the UPF0398 family.</text>
</comment>
<accession>A0A4R6BXM4</accession>
<sequence length="185" mass="21591">MKTMYVTGYKPFELNIFKNSQPEVKYIKLFLQERLKQYAEEGLEWVIISGQLGIELWAAEAAIRLKKNYGLKLAIITPFLEHTSKWNEENQLYYQKINDSADFISTVFEQPYLGGYMFKAATEFILNNTDGTLLLYDDEREGSPKYTLHTLIDFTAENDYTMDIISLDDLSVFINDYLSNQWENG</sequence>
<dbReference type="PANTHER" id="PTHR38440:SF1">
    <property type="entry name" value="UPF0398 PROTEIN SPR0331"/>
    <property type="match status" value="1"/>
</dbReference>
<proteinExistence type="inferred from homology"/>
<dbReference type="EMBL" id="SCWB01000001">
    <property type="protein sequence ID" value="TDM13242.1"/>
    <property type="molecule type" value="Genomic_DNA"/>
</dbReference>
<evidence type="ECO:0000313" key="3">
    <source>
        <dbReference type="Proteomes" id="UP000294802"/>
    </source>
</evidence>
<dbReference type="Proteomes" id="UP000294802">
    <property type="component" value="Unassembled WGS sequence"/>
</dbReference>
<dbReference type="Gene3D" id="3.40.50.450">
    <property type="match status" value="1"/>
</dbReference>
<dbReference type="InterPro" id="IPR010697">
    <property type="entry name" value="YspA"/>
</dbReference>
<dbReference type="OrthoDB" id="2301957at2"/>
<protein>
    <recommendedName>
        <fullName evidence="1">UPF0398 protein ERX29_01170</fullName>
    </recommendedName>
</protein>
<dbReference type="SUPFAM" id="SSF102405">
    <property type="entry name" value="MCP/YpsA-like"/>
    <property type="match status" value="1"/>
</dbReference>
<dbReference type="HAMAP" id="MF_01575">
    <property type="entry name" value="UPF0398"/>
    <property type="match status" value="1"/>
</dbReference>
<organism evidence="2 3">
    <name type="scientific">Macrococcus lamae</name>
    <dbReference type="NCBI Taxonomy" id="198484"/>
    <lineage>
        <taxon>Bacteria</taxon>
        <taxon>Bacillati</taxon>
        <taxon>Bacillota</taxon>
        <taxon>Bacilli</taxon>
        <taxon>Bacillales</taxon>
        <taxon>Staphylococcaceae</taxon>
        <taxon>Macrococcus</taxon>
    </lineage>
</organism>
<dbReference type="NCBIfam" id="NF010181">
    <property type="entry name" value="PRK13660.1"/>
    <property type="match status" value="1"/>
</dbReference>
<keyword evidence="3" id="KW-1185">Reference proteome</keyword>
<comment type="caution">
    <text evidence="2">The sequence shown here is derived from an EMBL/GenBank/DDBJ whole genome shotgun (WGS) entry which is preliminary data.</text>
</comment>
<dbReference type="PANTHER" id="PTHR38440">
    <property type="entry name" value="UPF0398 PROTEIN YPSA"/>
    <property type="match status" value="1"/>
</dbReference>
<dbReference type="PIRSF" id="PIRSF021290">
    <property type="entry name" value="DUF1273"/>
    <property type="match status" value="1"/>
</dbReference>
<gene>
    <name evidence="2" type="ORF">ERX29_01170</name>
</gene>
<dbReference type="RefSeq" id="WP_133442845.1">
    <property type="nucleotide sequence ID" value="NZ_SCWB01000001.1"/>
</dbReference>
<dbReference type="AlphaFoldDB" id="A0A4R6BXM4"/>